<sequence length="252" mass="28245">MIRFWVPFLAVASASLLAAEEPPSIRPLALTAVKSGSDQYNSLCAALKDRCNAGKETTLWKSKADANTVYLINSSPELMKIEKTGSTWRVKGTWDFSPYHHSHSDKNEGDDELSANGVTLYPALYPLSKSQQAVALVSQWSTGYSGGGREENYADFMQLNDDGSYNAAFKDILFSSREMIRACFSEQDYARKSHCHDESWRVLQLKILDQGKAYYAWEFITKSSDWPSFTDKSEITTTVSREVKVPFAESAQ</sequence>
<keyword evidence="1" id="KW-0732">Signal</keyword>
<dbReference type="EMBL" id="AP024329">
    <property type="protein sequence ID" value="BCQ35595.1"/>
    <property type="molecule type" value="Genomic_DNA"/>
</dbReference>
<evidence type="ECO:0000313" key="3">
    <source>
        <dbReference type="Proteomes" id="UP000677515"/>
    </source>
</evidence>
<feature type="chain" id="PRO_5045232763" evidence="1">
    <location>
        <begin position="19"/>
        <end position="252"/>
    </location>
</feature>
<feature type="signal peptide" evidence="1">
    <location>
        <begin position="1"/>
        <end position="18"/>
    </location>
</feature>
<name>A0ABM7N263_ERWRD</name>
<dbReference type="RefSeq" id="WP_212815494.1">
    <property type="nucleotide sequence ID" value="NZ_AP024329.1"/>
</dbReference>
<dbReference type="Proteomes" id="UP000677515">
    <property type="component" value="Chromosome"/>
</dbReference>
<evidence type="ECO:0000313" key="2">
    <source>
        <dbReference type="EMBL" id="BCQ35595.1"/>
    </source>
</evidence>
<gene>
    <name evidence="2" type="ORF">ERHA53_29380</name>
</gene>
<protein>
    <submittedName>
        <fullName evidence="2">Uncharacterized protein</fullName>
    </submittedName>
</protein>
<accession>A0ABM7N263</accession>
<keyword evidence="3" id="KW-1185">Reference proteome</keyword>
<organism evidence="2 3">
    <name type="scientific">Erwinia rhapontici</name>
    <name type="common">Pectobacterium rhapontici</name>
    <dbReference type="NCBI Taxonomy" id="55212"/>
    <lineage>
        <taxon>Bacteria</taxon>
        <taxon>Pseudomonadati</taxon>
        <taxon>Pseudomonadota</taxon>
        <taxon>Gammaproteobacteria</taxon>
        <taxon>Enterobacterales</taxon>
        <taxon>Erwiniaceae</taxon>
        <taxon>Erwinia</taxon>
    </lineage>
</organism>
<reference evidence="2 3" key="1">
    <citation type="submission" date="2021-01" db="EMBL/GenBank/DDBJ databases">
        <title>Complete genome sequence of Erwinia rhapontici MAFF 311153.</title>
        <authorList>
            <person name="Morohoshi T."/>
            <person name="Someya N."/>
        </authorList>
    </citation>
    <scope>NUCLEOTIDE SEQUENCE [LARGE SCALE GENOMIC DNA]</scope>
    <source>
        <strain evidence="2 3">MAFF 311153</strain>
    </source>
</reference>
<evidence type="ECO:0000256" key="1">
    <source>
        <dbReference type="SAM" id="SignalP"/>
    </source>
</evidence>
<proteinExistence type="predicted"/>